<dbReference type="InterPro" id="IPR028994">
    <property type="entry name" value="Integrin_alpha_N"/>
</dbReference>
<organism evidence="3 4">
    <name type="scientific">Streptomyces nymphaeiformis</name>
    <dbReference type="NCBI Taxonomy" id="2663842"/>
    <lineage>
        <taxon>Bacteria</taxon>
        <taxon>Bacillati</taxon>
        <taxon>Actinomycetota</taxon>
        <taxon>Actinomycetes</taxon>
        <taxon>Kitasatosporales</taxon>
        <taxon>Streptomycetaceae</taxon>
        <taxon>Streptomyces</taxon>
    </lineage>
</organism>
<comment type="caution">
    <text evidence="3">The sequence shown here is derived from an EMBL/GenBank/DDBJ whole genome shotgun (WGS) entry which is preliminary data.</text>
</comment>
<dbReference type="SUPFAM" id="SSF69318">
    <property type="entry name" value="Integrin alpha N-terminal domain"/>
    <property type="match status" value="1"/>
</dbReference>
<feature type="chain" id="PRO_5030759944" description="VCBS repeat-containing protein" evidence="2">
    <location>
        <begin position="17"/>
        <end position="659"/>
    </location>
</feature>
<proteinExistence type="predicted"/>
<gene>
    <name evidence="3" type="ORF">GGE06_003530</name>
</gene>
<reference evidence="3 4" key="1">
    <citation type="submission" date="2020-08" db="EMBL/GenBank/DDBJ databases">
        <title>Genomic Encyclopedia of Type Strains, Phase III (KMG-III): the genomes of soil and plant-associated and newly described type strains.</title>
        <authorList>
            <person name="Whitman W."/>
        </authorList>
    </citation>
    <scope>NUCLEOTIDE SEQUENCE [LARGE SCALE GENOMIC DNA]</scope>
    <source>
        <strain evidence="3 4">SFB5A</strain>
    </source>
</reference>
<sequence length="659" mass="66490">MVALGVAATSAPAAFAAPTALTAAAPVALDPWAASVPLSDGTADDGVLDLRTAGNGAVVALTYKANGDQSVYEIRTTVRPAGSTAWGASQLLATTAGYPQDAQLVVSADGSVAAVWSGGGPWAAGDTFRMSVLEAGATTWSAVADVPAPGAHGIKVAGSPSGRLVAAWTKTSGRTSAVYTSIRTAPGQAWSDPVRLSEDLPGLELVSGAELSVSPQGTATVAFAQYGAEKGEIKVADLAADGTGWTTPVTVSNPASYVNNPTLAGGQDGSVALVWSDRGTPGGAEAVQVFARRPAGGDRWGNGGPANGFATGAWRQVAVGPEGDVTLLGVTYAEPAGYSAVTTTWTAATGSWSPVKALSTGYVQDDQFDLAVGPDGSAHAVWTQGVGSYRKVMTSSRVNGAWSAAPTPLSTNTEGYALGQVTVDATGRPVAAWEQTAGTSLQLRAATTAPAPVKPLPAWRDVSGDGKGDLFGLTSAGALTVRTGTGTGGLGTGASATGWPATSTVVPFGDLSGDRCNDLLVRDASGVLTRYDGDCGKAFAPSGAKRTIGGGWQVYNSLIAPGDLTGDGRTDLLARTPSGELWLYADDTTGKFKPRVKVGGGWQIYNTVVGVGDLNGDKAGDLLARDAAGVLWRYTGTGTGLFAARAKIGGGWQMYKTLS</sequence>
<keyword evidence="4" id="KW-1185">Reference proteome</keyword>
<accession>A0A7W7U318</accession>
<dbReference type="Gene3D" id="2.115.10.10">
    <property type="entry name" value="Tachylectin 2"/>
    <property type="match status" value="1"/>
</dbReference>
<name>A0A7W7U318_9ACTN</name>
<keyword evidence="1 2" id="KW-0732">Signal</keyword>
<evidence type="ECO:0000256" key="1">
    <source>
        <dbReference type="ARBA" id="ARBA00022729"/>
    </source>
</evidence>
<dbReference type="InterPro" id="IPR013517">
    <property type="entry name" value="FG-GAP"/>
</dbReference>
<dbReference type="Proteomes" id="UP000582643">
    <property type="component" value="Unassembled WGS sequence"/>
</dbReference>
<evidence type="ECO:0000313" key="3">
    <source>
        <dbReference type="EMBL" id="MBB4982620.1"/>
    </source>
</evidence>
<feature type="signal peptide" evidence="2">
    <location>
        <begin position="1"/>
        <end position="16"/>
    </location>
</feature>
<evidence type="ECO:0000313" key="4">
    <source>
        <dbReference type="Proteomes" id="UP000582643"/>
    </source>
</evidence>
<dbReference type="AlphaFoldDB" id="A0A7W7U318"/>
<dbReference type="Pfam" id="PF13517">
    <property type="entry name" value="FG-GAP_3"/>
    <property type="match status" value="1"/>
</dbReference>
<evidence type="ECO:0008006" key="5">
    <source>
        <dbReference type="Google" id="ProtNLM"/>
    </source>
</evidence>
<protein>
    <recommendedName>
        <fullName evidence="5">VCBS repeat-containing protein</fullName>
    </recommendedName>
</protein>
<evidence type="ECO:0000256" key="2">
    <source>
        <dbReference type="SAM" id="SignalP"/>
    </source>
</evidence>
<dbReference type="RefSeq" id="WP_184931211.1">
    <property type="nucleotide sequence ID" value="NZ_JACHJY010000004.1"/>
</dbReference>
<dbReference type="EMBL" id="JACHJY010000004">
    <property type="protein sequence ID" value="MBB4982620.1"/>
    <property type="molecule type" value="Genomic_DNA"/>
</dbReference>